<reference evidence="9 10" key="1">
    <citation type="submission" date="2017-08" db="EMBL/GenBank/DDBJ databases">
        <authorList>
            <person name="de Groot N.N."/>
        </authorList>
    </citation>
    <scope>NUCLEOTIDE SEQUENCE [LARGE SCALE GENOMIC DNA]</scope>
    <source>
        <strain evidence="9 10">USBA 352</strain>
    </source>
</reference>
<dbReference type="PIRSF" id="PIRSF000027">
    <property type="entry name" value="Cytc_c_prime"/>
    <property type="match status" value="1"/>
</dbReference>
<keyword evidence="3 6" id="KW-0479">Metal-binding</keyword>
<dbReference type="GO" id="GO:0020037">
    <property type="term" value="F:heme binding"/>
    <property type="evidence" value="ECO:0007669"/>
    <property type="project" value="InterPro"/>
</dbReference>
<evidence type="ECO:0000313" key="10">
    <source>
        <dbReference type="Proteomes" id="UP000219331"/>
    </source>
</evidence>
<name>A0A285TV10_9HYPH</name>
<dbReference type="InterPro" id="IPR002321">
    <property type="entry name" value="Cyt_c_II"/>
</dbReference>
<feature type="binding site" description="axial binding residue" evidence="6">
    <location>
        <position position="139"/>
    </location>
    <ligand>
        <name>heme c</name>
        <dbReference type="ChEBI" id="CHEBI:61717"/>
    </ligand>
    <ligandPart>
        <name>Fe</name>
        <dbReference type="ChEBI" id="CHEBI:18248"/>
    </ligandPart>
</feature>
<dbReference type="EMBL" id="OBML01000015">
    <property type="protein sequence ID" value="SOC25771.1"/>
    <property type="molecule type" value="Genomic_DNA"/>
</dbReference>
<evidence type="ECO:0000256" key="2">
    <source>
        <dbReference type="ARBA" id="ARBA00022617"/>
    </source>
</evidence>
<evidence type="ECO:0000256" key="3">
    <source>
        <dbReference type="ARBA" id="ARBA00022723"/>
    </source>
</evidence>
<dbReference type="GO" id="GO:0005506">
    <property type="term" value="F:iron ion binding"/>
    <property type="evidence" value="ECO:0007669"/>
    <property type="project" value="InterPro"/>
</dbReference>
<sequence length="147" mass="15432">MLKSCLRTAAVLAAFAATTSLANADPIEVRQNMMKSVGAATGTLGKMVKGEIPYDPQLAGMAMRVLFTTPSGFVTQFPDGADSPTSEAGPKIWEDRAGFEKVALDMQTAAMAAIPAAGESLDALKASFGSVAQNCRACHETYRVKKN</sequence>
<organism evidence="9 10">
    <name type="scientific">Stappia indica</name>
    <dbReference type="NCBI Taxonomy" id="538381"/>
    <lineage>
        <taxon>Bacteria</taxon>
        <taxon>Pseudomonadati</taxon>
        <taxon>Pseudomonadota</taxon>
        <taxon>Alphaproteobacteria</taxon>
        <taxon>Hyphomicrobiales</taxon>
        <taxon>Stappiaceae</taxon>
        <taxon>Stappia</taxon>
    </lineage>
</organism>
<keyword evidence="2 7" id="KW-0349">Heme</keyword>
<evidence type="ECO:0000256" key="6">
    <source>
        <dbReference type="PIRSR" id="PIRSR000027-1"/>
    </source>
</evidence>
<proteinExistence type="predicted"/>
<dbReference type="GO" id="GO:0042597">
    <property type="term" value="C:periplasmic space"/>
    <property type="evidence" value="ECO:0007669"/>
    <property type="project" value="InterPro"/>
</dbReference>
<keyword evidence="5 6" id="KW-0408">Iron</keyword>
<comment type="PTM">
    <text evidence="7">Binds 1 heme group per subunit.</text>
</comment>
<evidence type="ECO:0000256" key="4">
    <source>
        <dbReference type="ARBA" id="ARBA00022982"/>
    </source>
</evidence>
<dbReference type="STRING" id="538381.GCA_001696535_00996"/>
<dbReference type="GO" id="GO:0022900">
    <property type="term" value="P:electron transport chain"/>
    <property type="evidence" value="ECO:0007669"/>
    <property type="project" value="InterPro"/>
</dbReference>
<feature type="signal peptide" evidence="8">
    <location>
        <begin position="1"/>
        <end position="24"/>
    </location>
</feature>
<protein>
    <submittedName>
        <fullName evidence="9">Cytochrome c556</fullName>
    </submittedName>
</protein>
<keyword evidence="8" id="KW-0732">Signal</keyword>
<gene>
    <name evidence="9" type="ORF">SAMN05421512_11511</name>
</gene>
<dbReference type="Gene3D" id="1.20.120.10">
    <property type="entry name" value="Cytochrome c/b562"/>
    <property type="match status" value="1"/>
</dbReference>
<dbReference type="Pfam" id="PF01322">
    <property type="entry name" value="Cytochrom_C_2"/>
    <property type="match status" value="1"/>
</dbReference>
<accession>A0A285TV10</accession>
<feature type="binding site" description="covalent" evidence="7">
    <location>
        <position position="135"/>
    </location>
    <ligand>
        <name>heme c</name>
        <dbReference type="ChEBI" id="CHEBI:61717"/>
    </ligand>
</feature>
<feature type="chain" id="PRO_5013284336" evidence="8">
    <location>
        <begin position="25"/>
        <end position="147"/>
    </location>
</feature>
<dbReference type="SUPFAM" id="SSF47175">
    <property type="entry name" value="Cytochromes"/>
    <property type="match status" value="1"/>
</dbReference>
<dbReference type="GO" id="GO:0009055">
    <property type="term" value="F:electron transfer activity"/>
    <property type="evidence" value="ECO:0007669"/>
    <property type="project" value="InterPro"/>
</dbReference>
<keyword evidence="4" id="KW-0249">Electron transport</keyword>
<dbReference type="InterPro" id="IPR010980">
    <property type="entry name" value="Cyt_c/b562"/>
</dbReference>
<dbReference type="Proteomes" id="UP000219331">
    <property type="component" value="Unassembled WGS sequence"/>
</dbReference>
<evidence type="ECO:0000313" key="9">
    <source>
        <dbReference type="EMBL" id="SOC25771.1"/>
    </source>
</evidence>
<dbReference type="AlphaFoldDB" id="A0A285TV10"/>
<evidence type="ECO:0000256" key="8">
    <source>
        <dbReference type="SAM" id="SignalP"/>
    </source>
</evidence>
<keyword evidence="1" id="KW-0813">Transport</keyword>
<evidence type="ECO:0000256" key="5">
    <source>
        <dbReference type="ARBA" id="ARBA00023004"/>
    </source>
</evidence>
<evidence type="ECO:0000256" key="7">
    <source>
        <dbReference type="PIRSR" id="PIRSR000027-2"/>
    </source>
</evidence>
<dbReference type="RefSeq" id="WP_176522172.1">
    <property type="nucleotide sequence ID" value="NZ_OBML01000015.1"/>
</dbReference>
<dbReference type="PROSITE" id="PS51009">
    <property type="entry name" value="CYTCII"/>
    <property type="match status" value="1"/>
</dbReference>
<feature type="binding site" description="covalent" evidence="7">
    <location>
        <position position="138"/>
    </location>
    <ligand>
        <name>heme c</name>
        <dbReference type="ChEBI" id="CHEBI:61717"/>
    </ligand>
</feature>
<dbReference type="InterPro" id="IPR012127">
    <property type="entry name" value="Cyt_c_prime"/>
</dbReference>
<keyword evidence="10" id="KW-1185">Reference proteome</keyword>
<evidence type="ECO:0000256" key="1">
    <source>
        <dbReference type="ARBA" id="ARBA00022448"/>
    </source>
</evidence>